<dbReference type="AlphaFoldDB" id="A0A6J4JZN3"/>
<keyword evidence="1" id="KW-1133">Transmembrane helix</keyword>
<organism evidence="2">
    <name type="scientific">uncultured Adhaeribacter sp</name>
    <dbReference type="NCBI Taxonomy" id="448109"/>
    <lineage>
        <taxon>Bacteria</taxon>
        <taxon>Pseudomonadati</taxon>
        <taxon>Bacteroidota</taxon>
        <taxon>Cytophagia</taxon>
        <taxon>Cytophagales</taxon>
        <taxon>Hymenobacteraceae</taxon>
        <taxon>Adhaeribacter</taxon>
        <taxon>environmental samples</taxon>
    </lineage>
</organism>
<sequence length="274" mass="30025">MPPVIDSPPLNENEPEEPVMANVGVKKTDWFLITLAVLGALLLLGLLAYQFLSNKDSERLTSKSGPDTEEVIPADATNEAVIAEPAETTVAREDRIVGADSTLATNPATTTQETEIAPAATTEPAAATPGMLSDKNEIIRKATGQLNAYYNDLQAPSFNASTHFASQVERYYTLNNTTPPAINENINTYHFPEFQNGQTTIQEGSMEVVNIGSNNYEVTYIENSSAFRKSKNQQQETKAGVRVKFNADFKMTYLRQERLLENKLTDVTESGVGQ</sequence>
<evidence type="ECO:0000256" key="1">
    <source>
        <dbReference type="SAM" id="Phobius"/>
    </source>
</evidence>
<gene>
    <name evidence="2" type="ORF">AVDCRST_MAG95-4037</name>
</gene>
<accession>A0A6J4JZN3</accession>
<keyword evidence="1" id="KW-0812">Transmembrane</keyword>
<proteinExistence type="predicted"/>
<protein>
    <submittedName>
        <fullName evidence="2">Uncharacterized protein</fullName>
    </submittedName>
</protein>
<keyword evidence="1" id="KW-0472">Membrane</keyword>
<feature type="transmembrane region" description="Helical" evidence="1">
    <location>
        <begin position="30"/>
        <end position="52"/>
    </location>
</feature>
<evidence type="ECO:0000313" key="2">
    <source>
        <dbReference type="EMBL" id="CAA9291564.1"/>
    </source>
</evidence>
<dbReference type="EMBL" id="CADCTJ010001271">
    <property type="protein sequence ID" value="CAA9291564.1"/>
    <property type="molecule type" value="Genomic_DNA"/>
</dbReference>
<name>A0A6J4JZN3_9BACT</name>
<reference evidence="2" key="1">
    <citation type="submission" date="2020-02" db="EMBL/GenBank/DDBJ databases">
        <authorList>
            <person name="Meier V. D."/>
        </authorList>
    </citation>
    <scope>NUCLEOTIDE SEQUENCE</scope>
    <source>
        <strain evidence="2">AVDCRST_MAG95</strain>
    </source>
</reference>